<name>A0A644ZZX1_9ZZZZ</name>
<dbReference type="EMBL" id="VSSQ01010370">
    <property type="protein sequence ID" value="MPM44153.1"/>
    <property type="molecule type" value="Genomic_DNA"/>
</dbReference>
<keyword evidence="2 6" id="KW-0548">Nucleotidyltransferase</keyword>
<evidence type="ECO:0000313" key="6">
    <source>
        <dbReference type="EMBL" id="MPM44153.1"/>
    </source>
</evidence>
<evidence type="ECO:0000256" key="4">
    <source>
        <dbReference type="ARBA" id="ARBA00022840"/>
    </source>
</evidence>
<dbReference type="GO" id="GO:0005524">
    <property type="term" value="F:ATP binding"/>
    <property type="evidence" value="ECO:0007669"/>
    <property type="project" value="UniProtKB-KW"/>
</dbReference>
<dbReference type="PANTHER" id="PTHR39560">
    <property type="entry name" value="PROTEIN ADENYLYLTRANSFERASE FIC-RELATED"/>
    <property type="match status" value="1"/>
</dbReference>
<evidence type="ECO:0000256" key="2">
    <source>
        <dbReference type="ARBA" id="ARBA00022695"/>
    </source>
</evidence>
<dbReference type="SUPFAM" id="SSF140931">
    <property type="entry name" value="Fic-like"/>
    <property type="match status" value="1"/>
</dbReference>
<proteinExistence type="predicted"/>
<gene>
    <name evidence="6" type="primary">vbhT_1</name>
    <name evidence="6" type="ORF">SDC9_90831</name>
</gene>
<dbReference type="GO" id="GO:0051302">
    <property type="term" value="P:regulation of cell division"/>
    <property type="evidence" value="ECO:0007669"/>
    <property type="project" value="TreeGrafter"/>
</dbReference>
<reference evidence="6" key="1">
    <citation type="submission" date="2019-08" db="EMBL/GenBank/DDBJ databases">
        <authorList>
            <person name="Kucharzyk K."/>
            <person name="Murdoch R.W."/>
            <person name="Higgins S."/>
            <person name="Loffler F."/>
        </authorList>
    </citation>
    <scope>NUCLEOTIDE SEQUENCE</scope>
</reference>
<feature type="domain" description="Fido" evidence="5">
    <location>
        <begin position="1"/>
        <end position="63"/>
    </location>
</feature>
<evidence type="ECO:0000259" key="5">
    <source>
        <dbReference type="PROSITE" id="PS51459"/>
    </source>
</evidence>
<dbReference type="GO" id="GO:0016779">
    <property type="term" value="F:nucleotidyltransferase activity"/>
    <property type="evidence" value="ECO:0007669"/>
    <property type="project" value="UniProtKB-KW"/>
</dbReference>
<organism evidence="6">
    <name type="scientific">bioreactor metagenome</name>
    <dbReference type="NCBI Taxonomy" id="1076179"/>
    <lineage>
        <taxon>unclassified sequences</taxon>
        <taxon>metagenomes</taxon>
        <taxon>ecological metagenomes</taxon>
    </lineage>
</organism>
<comment type="caution">
    <text evidence="6">The sequence shown here is derived from an EMBL/GenBank/DDBJ whole genome shotgun (WGS) entry which is preliminary data.</text>
</comment>
<evidence type="ECO:0000256" key="1">
    <source>
        <dbReference type="ARBA" id="ARBA00022679"/>
    </source>
</evidence>
<protein>
    <submittedName>
        <fullName evidence="6">Adenosine monophosphate-protein transferase VbhT</fullName>
        <ecNumber evidence="6">2.7.7.-</ecNumber>
    </submittedName>
</protein>
<sequence>MDFYCATNDLHPFREGNGRTQRAFLTQLIRNSGYDIHWSEVDGDLLMIATIQSAQGVIDLLRQVMRGSIK</sequence>
<dbReference type="PANTHER" id="PTHR39560:SF1">
    <property type="entry name" value="PROTEIN ADENYLYLTRANSFERASE FIC-RELATED"/>
    <property type="match status" value="1"/>
</dbReference>
<accession>A0A644ZZX1</accession>
<dbReference type="InterPro" id="IPR003812">
    <property type="entry name" value="Fido"/>
</dbReference>
<dbReference type="Gene3D" id="1.10.3290.10">
    <property type="entry name" value="Fido-like domain"/>
    <property type="match status" value="1"/>
</dbReference>
<dbReference type="PROSITE" id="PS51459">
    <property type="entry name" value="FIDO"/>
    <property type="match status" value="1"/>
</dbReference>
<keyword evidence="4" id="KW-0067">ATP-binding</keyword>
<dbReference type="InterPro" id="IPR036597">
    <property type="entry name" value="Fido-like_dom_sf"/>
</dbReference>
<keyword evidence="3" id="KW-0547">Nucleotide-binding</keyword>
<dbReference type="Pfam" id="PF02661">
    <property type="entry name" value="Fic"/>
    <property type="match status" value="1"/>
</dbReference>
<evidence type="ECO:0000256" key="3">
    <source>
        <dbReference type="ARBA" id="ARBA00022741"/>
    </source>
</evidence>
<dbReference type="AlphaFoldDB" id="A0A644ZZX1"/>
<dbReference type="EC" id="2.7.7.-" evidence="6"/>
<keyword evidence="1 6" id="KW-0808">Transferase</keyword>